<sequence>MNKQAMNEKAMKQKMINQVGTSQTWKGFRRPALIVAISLCLITLNTTVAFAVELDSIPKQTVSSIPPQPEQVSNPVQPSAPVVTAEKKLTPSLPRPTVDESTYIANPQDTDVAEMQRRLLPFFANKQSIQYYHAKKAATWLTYAAHEGSERGFIKNTRKEALAEADRIISALEQGQAEELSLTTNVLSMSGVMRRDLWANAEVLKHHEGFSHSYSQVAQAEVMLVWAAAEHCELGWRHSREKFLAAQRLLDLATYQALTSNPNGTQELLKVTYPSLEELNGGEKACNGVKGQWPIWTPAVVAPVVIPEPEPTVIDEFETEEAVKFGKIPNVVHFALDQSDITDESAVILNKIIRFMNKYPDHTMTLYGFTDRRASVAYNLRLSKKRANAVASYLIVHGIAESRIAMEAEGETQLIDNDEAKMGHALSRRVELVYVDPEGKEVKTYRQTADLQLED</sequence>
<keyword evidence="3" id="KW-0998">Cell outer membrane</keyword>
<dbReference type="PANTHER" id="PTHR30329">
    <property type="entry name" value="STATOR ELEMENT OF FLAGELLAR MOTOR COMPLEX"/>
    <property type="match status" value="1"/>
</dbReference>
<evidence type="ECO:0000256" key="3">
    <source>
        <dbReference type="ARBA" id="ARBA00023237"/>
    </source>
</evidence>
<dbReference type="InterPro" id="IPR050330">
    <property type="entry name" value="Bact_OuterMem_StrucFunc"/>
</dbReference>
<dbReference type="RefSeq" id="WP_241573397.1">
    <property type="nucleotide sequence ID" value="NZ_JAKUML010000020.1"/>
</dbReference>
<dbReference type="InterPro" id="IPR006665">
    <property type="entry name" value="OmpA-like"/>
</dbReference>
<comment type="subcellular location">
    <subcellularLocation>
        <location evidence="1">Cell outer membrane</location>
    </subcellularLocation>
</comment>
<evidence type="ECO:0000313" key="6">
    <source>
        <dbReference type="EMBL" id="MCJ8147369.1"/>
    </source>
</evidence>
<dbReference type="InterPro" id="IPR006664">
    <property type="entry name" value="OMP_bac"/>
</dbReference>
<keyword evidence="7" id="KW-1185">Reference proteome</keyword>
<protein>
    <submittedName>
        <fullName evidence="6">OmpA family protein</fullName>
    </submittedName>
</protein>
<proteinExistence type="predicted"/>
<reference evidence="6" key="1">
    <citation type="submission" date="2022-02" db="EMBL/GenBank/DDBJ databases">
        <title>Acinetobacter A3.8 sp. nov., isolated from Sediment (Zhairuo Island).</title>
        <authorList>
            <person name="Zheng K."/>
        </authorList>
    </citation>
    <scope>NUCLEOTIDE SEQUENCE</scope>
    <source>
        <strain evidence="6">A3.8</strain>
    </source>
</reference>
<evidence type="ECO:0000259" key="5">
    <source>
        <dbReference type="PROSITE" id="PS51123"/>
    </source>
</evidence>
<dbReference type="EMBL" id="JAKUML010000020">
    <property type="protein sequence ID" value="MCJ8147369.1"/>
    <property type="molecule type" value="Genomic_DNA"/>
</dbReference>
<dbReference type="PANTHER" id="PTHR30329:SF21">
    <property type="entry name" value="LIPOPROTEIN YIAD-RELATED"/>
    <property type="match status" value="1"/>
</dbReference>
<dbReference type="AlphaFoldDB" id="A0A9X2B9N3"/>
<dbReference type="Gene3D" id="3.30.1330.60">
    <property type="entry name" value="OmpA-like domain"/>
    <property type="match status" value="1"/>
</dbReference>
<dbReference type="PRINTS" id="PR01021">
    <property type="entry name" value="OMPADOMAIN"/>
</dbReference>
<dbReference type="SUPFAM" id="SSF103088">
    <property type="entry name" value="OmpA-like"/>
    <property type="match status" value="1"/>
</dbReference>
<accession>A0A9X2B9N3</accession>
<comment type="caution">
    <text evidence="6">The sequence shown here is derived from an EMBL/GenBank/DDBJ whole genome shotgun (WGS) entry which is preliminary data.</text>
</comment>
<evidence type="ECO:0000256" key="2">
    <source>
        <dbReference type="ARBA" id="ARBA00023136"/>
    </source>
</evidence>
<dbReference type="InterPro" id="IPR036737">
    <property type="entry name" value="OmpA-like_sf"/>
</dbReference>
<feature type="domain" description="OmpA-like" evidence="5">
    <location>
        <begin position="321"/>
        <end position="438"/>
    </location>
</feature>
<keyword evidence="2 4" id="KW-0472">Membrane</keyword>
<gene>
    <name evidence="6" type="ORF">MKI79_10785</name>
</gene>
<dbReference type="GO" id="GO:0009279">
    <property type="term" value="C:cell outer membrane"/>
    <property type="evidence" value="ECO:0007669"/>
    <property type="project" value="UniProtKB-SubCell"/>
</dbReference>
<organism evidence="6 7">
    <name type="scientific">Acinetobacter sedimenti</name>
    <dbReference type="NCBI Taxonomy" id="2919922"/>
    <lineage>
        <taxon>Bacteria</taxon>
        <taxon>Pseudomonadati</taxon>
        <taxon>Pseudomonadota</taxon>
        <taxon>Gammaproteobacteria</taxon>
        <taxon>Moraxellales</taxon>
        <taxon>Moraxellaceae</taxon>
        <taxon>Acinetobacter</taxon>
    </lineage>
</organism>
<dbReference type="CDD" id="cd07185">
    <property type="entry name" value="OmpA_C-like"/>
    <property type="match status" value="1"/>
</dbReference>
<evidence type="ECO:0000313" key="7">
    <source>
        <dbReference type="Proteomes" id="UP001139701"/>
    </source>
</evidence>
<evidence type="ECO:0000256" key="1">
    <source>
        <dbReference type="ARBA" id="ARBA00004442"/>
    </source>
</evidence>
<dbReference type="PROSITE" id="PS51123">
    <property type="entry name" value="OMPA_2"/>
    <property type="match status" value="1"/>
</dbReference>
<dbReference type="Proteomes" id="UP001139701">
    <property type="component" value="Unassembled WGS sequence"/>
</dbReference>
<name>A0A9X2B9N3_9GAMM</name>
<dbReference type="Pfam" id="PF00691">
    <property type="entry name" value="OmpA"/>
    <property type="match status" value="1"/>
</dbReference>
<evidence type="ECO:0000256" key="4">
    <source>
        <dbReference type="PROSITE-ProRule" id="PRU00473"/>
    </source>
</evidence>